<organism evidence="2 3">
    <name type="scientific">Marinobacter salinisoli</name>
    <dbReference type="NCBI Taxonomy" id="2769486"/>
    <lineage>
        <taxon>Bacteria</taxon>
        <taxon>Pseudomonadati</taxon>
        <taxon>Pseudomonadota</taxon>
        <taxon>Gammaproteobacteria</taxon>
        <taxon>Pseudomonadales</taxon>
        <taxon>Marinobacteraceae</taxon>
        <taxon>Marinobacter</taxon>
    </lineage>
</organism>
<dbReference type="InterPro" id="IPR000182">
    <property type="entry name" value="GNAT_dom"/>
</dbReference>
<dbReference type="Gene3D" id="3.40.630.30">
    <property type="match status" value="1"/>
</dbReference>
<keyword evidence="3" id="KW-1185">Reference proteome</keyword>
<dbReference type="CDD" id="cd04301">
    <property type="entry name" value="NAT_SF"/>
    <property type="match status" value="1"/>
</dbReference>
<dbReference type="Proteomes" id="UP000663555">
    <property type="component" value="Chromosome"/>
</dbReference>
<feature type="domain" description="N-acetyltransferase" evidence="1">
    <location>
        <begin position="3"/>
        <end position="150"/>
    </location>
</feature>
<protein>
    <submittedName>
        <fullName evidence="2">N-acetyltransferase</fullName>
    </submittedName>
</protein>
<dbReference type="InterPro" id="IPR016181">
    <property type="entry name" value="Acyl_CoA_acyltransferase"/>
</dbReference>
<dbReference type="PROSITE" id="PS51186">
    <property type="entry name" value="GNAT"/>
    <property type="match status" value="1"/>
</dbReference>
<evidence type="ECO:0000259" key="1">
    <source>
        <dbReference type="PROSITE" id="PS51186"/>
    </source>
</evidence>
<dbReference type="SUPFAM" id="SSF55729">
    <property type="entry name" value="Acyl-CoA N-acyltransferases (Nat)"/>
    <property type="match status" value="1"/>
</dbReference>
<accession>A0ABX7MU76</accession>
<sequence length="168" mass="17242">MNVTIRPENAGDAGKIRAVTEAAFAASPYGYNNEAGIVSALRQADALSLSLVAESAGMVVGHVAVSPVQISDGAQGWYGLGPMSVLPECQCQGVGTLLMRETLDELQQAGVSGCVLLGDPGYYGKFGFARVPGLVFPGAPAQYFLALKLCGQCPVGTVSYHEAFAAGA</sequence>
<dbReference type="Pfam" id="PF13508">
    <property type="entry name" value="Acetyltransf_7"/>
    <property type="match status" value="1"/>
</dbReference>
<dbReference type="EMBL" id="CP071247">
    <property type="protein sequence ID" value="QSP95000.1"/>
    <property type="molecule type" value="Genomic_DNA"/>
</dbReference>
<name>A0ABX7MU76_9GAMM</name>
<reference evidence="2 3" key="1">
    <citation type="submission" date="2021-03" db="EMBL/GenBank/DDBJ databases">
        <title>Genome sequencing of Marinobacter sp. LPB0319.</title>
        <authorList>
            <person name="Kim J."/>
        </authorList>
    </citation>
    <scope>NUCLEOTIDE SEQUENCE [LARGE SCALE GENOMIC DNA]</scope>
    <source>
        <strain evidence="2 3">LPB0319</strain>
    </source>
</reference>
<evidence type="ECO:0000313" key="3">
    <source>
        <dbReference type="Proteomes" id="UP000663555"/>
    </source>
</evidence>
<proteinExistence type="predicted"/>
<dbReference type="RefSeq" id="WP_206644207.1">
    <property type="nucleotide sequence ID" value="NZ_CP071247.1"/>
</dbReference>
<gene>
    <name evidence="2" type="ORF">LPB19_00825</name>
</gene>
<evidence type="ECO:0000313" key="2">
    <source>
        <dbReference type="EMBL" id="QSP95000.1"/>
    </source>
</evidence>